<name>A0ABU2N6S9_9PSEU</name>
<proteinExistence type="predicted"/>
<dbReference type="InterPro" id="IPR007210">
    <property type="entry name" value="ABC_Gly_betaine_transp_sub-bd"/>
</dbReference>
<dbReference type="PROSITE" id="PS51257">
    <property type="entry name" value="PROKAR_LIPOPROTEIN"/>
    <property type="match status" value="1"/>
</dbReference>
<protein>
    <submittedName>
        <fullName evidence="3">Glycine betaine ABC transporter substrate-binding protein</fullName>
    </submittedName>
</protein>
<keyword evidence="4" id="KW-1185">Reference proteome</keyword>
<evidence type="ECO:0000259" key="2">
    <source>
        <dbReference type="Pfam" id="PF04069"/>
    </source>
</evidence>
<feature type="signal peptide" evidence="1">
    <location>
        <begin position="1"/>
        <end position="25"/>
    </location>
</feature>
<evidence type="ECO:0000256" key="1">
    <source>
        <dbReference type="SAM" id="SignalP"/>
    </source>
</evidence>
<reference evidence="4" key="1">
    <citation type="submission" date="2023-07" db="EMBL/GenBank/DDBJ databases">
        <title>30 novel species of actinomycetes from the DSMZ collection.</title>
        <authorList>
            <person name="Nouioui I."/>
        </authorList>
    </citation>
    <scope>NUCLEOTIDE SEQUENCE [LARGE SCALE GENOMIC DNA]</scope>
    <source>
        <strain evidence="4">DSM 45834</strain>
    </source>
</reference>
<dbReference type="SUPFAM" id="SSF53850">
    <property type="entry name" value="Periplasmic binding protein-like II"/>
    <property type="match status" value="1"/>
</dbReference>
<evidence type="ECO:0000313" key="4">
    <source>
        <dbReference type="Proteomes" id="UP001183202"/>
    </source>
</evidence>
<sequence length="331" mass="35254">MMGLLRRHRTGVALSALLTVGMALTACGGGSSFSGGTSSGSGGTSGSAGAGVAVKAAEFPWSAAKLTNVILTEVATQHPELGVSQIEPTTLGPAPAWAGGQRGDLDLFSEVALPNQQELADKAKDKVSLVHQTYGDAQQGWFVPTYATEPGQPLAGLTSVTQLNDYAAPLNNKLVDADPSFITTQQNAKRLQGYGLKLEQVASSEAAQLAELRRAYQAKEPILVYLYHPHWVFAEFQMTQLQEPTPYSPDCFTTGNGACAMPAYSAWTAASTKVQQDAPKFYAMLQKFEIPVPDMEGMLKSVDVDKKDATAVAKEWLAANPQKVQEWVATT</sequence>
<dbReference type="EMBL" id="JAVREJ010000003">
    <property type="protein sequence ID" value="MDT0349198.1"/>
    <property type="molecule type" value="Genomic_DNA"/>
</dbReference>
<accession>A0ABU2N6S9</accession>
<evidence type="ECO:0000313" key="3">
    <source>
        <dbReference type="EMBL" id="MDT0349198.1"/>
    </source>
</evidence>
<dbReference type="Gene3D" id="3.40.190.100">
    <property type="entry name" value="Glycine betaine-binding periplasmic protein, domain 2"/>
    <property type="match status" value="1"/>
</dbReference>
<feature type="domain" description="ABC-type glycine betaine transport system substrate-binding" evidence="2">
    <location>
        <begin position="54"/>
        <end position="318"/>
    </location>
</feature>
<gene>
    <name evidence="3" type="ORF">RM445_06635</name>
</gene>
<organism evidence="3 4">
    <name type="scientific">Pseudonocardia charpentierae</name>
    <dbReference type="NCBI Taxonomy" id="3075545"/>
    <lineage>
        <taxon>Bacteria</taxon>
        <taxon>Bacillati</taxon>
        <taxon>Actinomycetota</taxon>
        <taxon>Actinomycetes</taxon>
        <taxon>Pseudonocardiales</taxon>
        <taxon>Pseudonocardiaceae</taxon>
        <taxon>Pseudonocardia</taxon>
    </lineage>
</organism>
<comment type="caution">
    <text evidence="3">The sequence shown here is derived from an EMBL/GenBank/DDBJ whole genome shotgun (WGS) entry which is preliminary data.</text>
</comment>
<dbReference type="Pfam" id="PF04069">
    <property type="entry name" value="OpuAC"/>
    <property type="match status" value="1"/>
</dbReference>
<dbReference type="Gene3D" id="3.40.190.10">
    <property type="entry name" value="Periplasmic binding protein-like II"/>
    <property type="match status" value="1"/>
</dbReference>
<dbReference type="Proteomes" id="UP001183202">
    <property type="component" value="Unassembled WGS sequence"/>
</dbReference>
<keyword evidence="1" id="KW-0732">Signal</keyword>
<feature type="chain" id="PRO_5046825305" evidence="1">
    <location>
        <begin position="26"/>
        <end position="331"/>
    </location>
</feature>
<dbReference type="RefSeq" id="WP_311555179.1">
    <property type="nucleotide sequence ID" value="NZ_JAVREJ010000003.1"/>
</dbReference>